<name>A0A231GVT3_9NOCA</name>
<protein>
    <submittedName>
        <fullName evidence="1">Uncharacterized protein</fullName>
    </submittedName>
</protein>
<gene>
    <name evidence="1" type="ORF">B7C42_07276</name>
</gene>
<dbReference type="EMBL" id="NGAF01000029">
    <property type="protein sequence ID" value="OXR40591.1"/>
    <property type="molecule type" value="Genomic_DNA"/>
</dbReference>
<comment type="caution">
    <text evidence="1">The sequence shown here is derived from an EMBL/GenBank/DDBJ whole genome shotgun (WGS) entry which is preliminary data.</text>
</comment>
<accession>A0A231GVT3</accession>
<reference evidence="1 2" key="1">
    <citation type="submission" date="2017-07" db="EMBL/GenBank/DDBJ databases">
        <title>First draft Genome Sequence of Nocardia cerradoensis isolated from human infection.</title>
        <authorList>
            <person name="Carrasco G."/>
        </authorList>
    </citation>
    <scope>NUCLEOTIDE SEQUENCE [LARGE SCALE GENOMIC DNA]</scope>
    <source>
        <strain evidence="1 2">CNM20130759</strain>
    </source>
</reference>
<dbReference type="AlphaFoldDB" id="A0A231GVT3"/>
<sequence>MWSGLPATAMTESRWITGVPQNSECLESRFRA</sequence>
<evidence type="ECO:0000313" key="1">
    <source>
        <dbReference type="EMBL" id="OXR40591.1"/>
    </source>
</evidence>
<evidence type="ECO:0000313" key="2">
    <source>
        <dbReference type="Proteomes" id="UP000215506"/>
    </source>
</evidence>
<organism evidence="1 2">
    <name type="scientific">Nocardia cerradoensis</name>
    <dbReference type="NCBI Taxonomy" id="85688"/>
    <lineage>
        <taxon>Bacteria</taxon>
        <taxon>Bacillati</taxon>
        <taxon>Actinomycetota</taxon>
        <taxon>Actinomycetes</taxon>
        <taxon>Mycobacteriales</taxon>
        <taxon>Nocardiaceae</taxon>
        <taxon>Nocardia</taxon>
    </lineage>
</organism>
<dbReference type="Proteomes" id="UP000215506">
    <property type="component" value="Unassembled WGS sequence"/>
</dbReference>
<keyword evidence="2" id="KW-1185">Reference proteome</keyword>
<proteinExistence type="predicted"/>